<evidence type="ECO:0000256" key="2">
    <source>
        <dbReference type="SAM" id="Phobius"/>
    </source>
</evidence>
<accession>A0A085WL60</accession>
<feature type="transmembrane region" description="Helical" evidence="2">
    <location>
        <begin position="21"/>
        <end position="38"/>
    </location>
</feature>
<keyword evidence="2" id="KW-1133">Transmembrane helix</keyword>
<keyword evidence="4" id="KW-1185">Reference proteome</keyword>
<evidence type="ECO:0000313" key="4">
    <source>
        <dbReference type="Proteomes" id="UP000028725"/>
    </source>
</evidence>
<dbReference type="Proteomes" id="UP000028725">
    <property type="component" value="Unassembled WGS sequence"/>
</dbReference>
<dbReference type="AlphaFoldDB" id="A0A085WL60"/>
<comment type="caution">
    <text evidence="3">The sequence shown here is derived from an EMBL/GenBank/DDBJ whole genome shotgun (WGS) entry which is preliminary data.</text>
</comment>
<evidence type="ECO:0000256" key="1">
    <source>
        <dbReference type="SAM" id="MobiDB-lite"/>
    </source>
</evidence>
<evidence type="ECO:0008006" key="5">
    <source>
        <dbReference type="Google" id="ProtNLM"/>
    </source>
</evidence>
<protein>
    <recommendedName>
        <fullName evidence="5">NHL repeat domain protein</fullName>
    </recommendedName>
</protein>
<evidence type="ECO:0000313" key="3">
    <source>
        <dbReference type="EMBL" id="KFE68423.1"/>
    </source>
</evidence>
<dbReference type="EMBL" id="JMCB01000006">
    <property type="protein sequence ID" value="KFE68423.1"/>
    <property type="molecule type" value="Genomic_DNA"/>
</dbReference>
<organism evidence="3 4">
    <name type="scientific">Hyalangium minutum</name>
    <dbReference type="NCBI Taxonomy" id="394096"/>
    <lineage>
        <taxon>Bacteria</taxon>
        <taxon>Pseudomonadati</taxon>
        <taxon>Myxococcota</taxon>
        <taxon>Myxococcia</taxon>
        <taxon>Myxococcales</taxon>
        <taxon>Cystobacterineae</taxon>
        <taxon>Archangiaceae</taxon>
        <taxon>Hyalangium</taxon>
    </lineage>
</organism>
<feature type="compositionally biased region" description="Low complexity" evidence="1">
    <location>
        <begin position="43"/>
        <end position="64"/>
    </location>
</feature>
<sequence>MLYCALSAGGGKGMAARTRSILLGLVALGVIALVLFLLRSRSGSEPAAPGSAPTPGATASASPGGAPPGASPGGSRPSSQAPAASPSQPGAPSKPEVFAELGWGSGPSQLGRHRPQEASPEAPMSMTADLLGNVVVLDQVNGRLLRMDPEGKVLGTFPVTQQTPQDITLAKDGSLLVLDRIKDKTVAIINPDTGALRGELPVGGKNIPEPGLVTGTFVDGDSVYVEREHGALVRIGDTSGNADLERPEIPGRPTRDGRLYVFANITDRKLGRVLVNAVDRQTGQHRYTREYRFGFPLMSINLLDSDLSGTLYLGVTGELSTVAAAPPHNYGVRVYCLESVEGKVLGQTDLPLNTLPEETFRDFAVLDEGGLLYRHITDSGVTLLRARCR</sequence>
<feature type="compositionally biased region" description="Low complexity" evidence="1">
    <location>
        <begin position="73"/>
        <end position="93"/>
    </location>
</feature>
<dbReference type="SUPFAM" id="SSF50969">
    <property type="entry name" value="YVTN repeat-like/Quinoprotein amine dehydrogenase"/>
    <property type="match status" value="1"/>
</dbReference>
<keyword evidence="2" id="KW-0472">Membrane</keyword>
<dbReference type="InterPro" id="IPR011044">
    <property type="entry name" value="Quino_amine_DH_bsu"/>
</dbReference>
<gene>
    <name evidence="3" type="ORF">DB31_7660</name>
</gene>
<keyword evidence="2" id="KW-0812">Transmembrane</keyword>
<feature type="region of interest" description="Disordered" evidence="1">
    <location>
        <begin position="43"/>
        <end position="123"/>
    </location>
</feature>
<dbReference type="Gene3D" id="2.130.10.10">
    <property type="entry name" value="YVTN repeat-like/Quinoprotein amine dehydrogenase"/>
    <property type="match status" value="1"/>
</dbReference>
<dbReference type="InterPro" id="IPR015943">
    <property type="entry name" value="WD40/YVTN_repeat-like_dom_sf"/>
</dbReference>
<reference evidence="3 4" key="1">
    <citation type="submission" date="2014-04" db="EMBL/GenBank/DDBJ databases">
        <title>Genome assembly of Hyalangium minutum DSM 14724.</title>
        <authorList>
            <person name="Sharma G."/>
            <person name="Subramanian S."/>
        </authorList>
    </citation>
    <scope>NUCLEOTIDE SEQUENCE [LARGE SCALE GENOMIC DNA]</scope>
    <source>
        <strain evidence="3 4">DSM 14724</strain>
    </source>
</reference>
<name>A0A085WL60_9BACT</name>
<proteinExistence type="predicted"/>